<evidence type="ECO:0000256" key="2">
    <source>
        <dbReference type="ARBA" id="ARBA00022452"/>
    </source>
</evidence>
<dbReference type="NCBIfam" id="TIGR03303">
    <property type="entry name" value="OM_YaeT"/>
    <property type="match status" value="1"/>
</dbReference>
<comment type="subcellular location">
    <subcellularLocation>
        <location evidence="8">Cell outer membrane</location>
    </subcellularLocation>
    <subcellularLocation>
        <location evidence="1">Membrane</location>
    </subcellularLocation>
</comment>
<evidence type="ECO:0000256" key="7">
    <source>
        <dbReference type="ARBA" id="ARBA00023237"/>
    </source>
</evidence>
<keyword evidence="12" id="KW-1185">Reference proteome</keyword>
<keyword evidence="7 8" id="KW-0998">Cell outer membrane</keyword>
<keyword evidence="2 8" id="KW-1134">Transmembrane beta strand</keyword>
<evidence type="ECO:0000256" key="4">
    <source>
        <dbReference type="ARBA" id="ARBA00022729"/>
    </source>
</evidence>
<dbReference type="GO" id="GO:0051205">
    <property type="term" value="P:protein insertion into membrane"/>
    <property type="evidence" value="ECO:0007669"/>
    <property type="project" value="UniProtKB-UniRule"/>
</dbReference>
<evidence type="ECO:0000256" key="5">
    <source>
        <dbReference type="ARBA" id="ARBA00022737"/>
    </source>
</evidence>
<keyword evidence="5 8" id="KW-0677">Repeat</keyword>
<dbReference type="GO" id="GO:0043165">
    <property type="term" value="P:Gram-negative-bacterium-type cell outer membrane assembly"/>
    <property type="evidence" value="ECO:0007669"/>
    <property type="project" value="UniProtKB-UniRule"/>
</dbReference>
<sequence precursor="true">MSRLVLLGRTCLLSLLLASVVVADSHAARNIEVDGLRRVSMAAFLSTLPGVEDGRATEDFSAAEAIQALYGTGLFQDIRVYTTEAGNILFEVAEYSVIDRVSVSGNSRIPTEVLDAALEDLDVVEGLSYQPAILAEIRRELEAQYSSQGRYNARVDVSVDPLPQNRVAVIIEIDEGSPAAIRSIELRGNESYDADEILRDTRLRPRRHGDPLQLFARRYEYNRDTYAGDLETINSYYLNRGHVRFNIDNTQISLEPDLSGVHLLTEISEGERYRWGEVGVSGEFLEYEDEIRAAVIPESGEWFSRAELVDTQDAIINILGNEGYLFAEAEPQASIDDSELTVDLEFVVRPGNQMTVRHIRFEGNQGTLDEVLRREMRIFEGEIARSNDIATSRRRLQQLGFFRQVNVSRERVSGTDDQVDILFTVEEDQTGNVQASLGFQPGVGMFSALEFRQDNFLGTGKNVSVRGQFGTSSTVFNLSHEDPYFTKSGISRDLSVFYERTNWLDRDVATYGLDRWGGEFILGRPFGNNSRVSAGLGFTQHDLYLGDFPPTEVTDFVADYGRNYADWTGELRWDYSDQIGSFYATEGQRHRVNLSVTLPGSDLNYYRLTYRGDTVHPLGNGDYALRFLGQAGYGMGYGDTDRLPFYKNFYAGGPGTVRGYRDRTISPYGTNPPNATIEERPLGGNAFISTGAELIIPTPMARDQSVFRTALFTDVGAAFNTDDGLPTDEFRASYGVDVVWRPIPMLPLRFIYAQPIMPQDGDDTESFRFTFWSNF</sequence>
<dbReference type="Pfam" id="PF01103">
    <property type="entry name" value="Omp85"/>
    <property type="match status" value="1"/>
</dbReference>
<evidence type="ECO:0000256" key="1">
    <source>
        <dbReference type="ARBA" id="ARBA00004370"/>
    </source>
</evidence>
<dbReference type="InterPro" id="IPR039910">
    <property type="entry name" value="D15-like"/>
</dbReference>
<dbReference type="PANTHER" id="PTHR12815:SF23">
    <property type="entry name" value="OUTER MEMBRANE PROTEIN ASSEMBLY FACTOR BAMA"/>
    <property type="match status" value="1"/>
</dbReference>
<reference evidence="11 12" key="1">
    <citation type="submission" date="2019-04" db="EMBL/GenBank/DDBJ databases">
        <title>Natronospirillum operosus gen. nov., sp. nov., a haloalkaliphilic satellite isolated from decaying biomass of laboratory culture of cyanobacterium Geitlerinema sp. and proposal of Natronospirillaceae fam. nov. and Saccharospirillaceae fam. nov.</title>
        <authorList>
            <person name="Kevbrin V."/>
            <person name="Boltyanskaya Y."/>
            <person name="Koziaeva V."/>
            <person name="Grouzdev D.S."/>
            <person name="Park M."/>
            <person name="Cho J."/>
        </authorList>
    </citation>
    <scope>NUCLEOTIDE SEQUENCE [LARGE SCALE GENOMIC DNA]</scope>
    <source>
        <strain evidence="11 12">G-116</strain>
    </source>
</reference>
<dbReference type="InterPro" id="IPR034746">
    <property type="entry name" value="POTRA"/>
</dbReference>
<dbReference type="EMBL" id="SRMF01000001">
    <property type="protein sequence ID" value="TGG95127.1"/>
    <property type="molecule type" value="Genomic_DNA"/>
</dbReference>
<dbReference type="PROSITE" id="PS51779">
    <property type="entry name" value="POTRA"/>
    <property type="match status" value="2"/>
</dbReference>
<evidence type="ECO:0000313" key="12">
    <source>
        <dbReference type="Proteomes" id="UP000297475"/>
    </source>
</evidence>
<gene>
    <name evidence="8 11" type="primary">bamA</name>
    <name evidence="11" type="ORF">E4656_01490</name>
</gene>
<evidence type="ECO:0000256" key="3">
    <source>
        <dbReference type="ARBA" id="ARBA00022692"/>
    </source>
</evidence>
<feature type="domain" description="POTRA" evidence="10">
    <location>
        <begin position="96"/>
        <end position="176"/>
    </location>
</feature>
<dbReference type="Pfam" id="PF07244">
    <property type="entry name" value="POTRA"/>
    <property type="match status" value="4"/>
</dbReference>
<evidence type="ECO:0000256" key="6">
    <source>
        <dbReference type="ARBA" id="ARBA00023136"/>
    </source>
</evidence>
<evidence type="ECO:0000313" key="11">
    <source>
        <dbReference type="EMBL" id="TGG95127.1"/>
    </source>
</evidence>
<keyword evidence="4 8" id="KW-0732">Signal</keyword>
<dbReference type="Gene3D" id="2.40.160.50">
    <property type="entry name" value="membrane protein fhac: a member of the omp85/tpsb transporter family"/>
    <property type="match status" value="1"/>
</dbReference>
<organism evidence="11 12">
    <name type="scientific">Natronospirillum operosum</name>
    <dbReference type="NCBI Taxonomy" id="2759953"/>
    <lineage>
        <taxon>Bacteria</taxon>
        <taxon>Pseudomonadati</taxon>
        <taxon>Pseudomonadota</taxon>
        <taxon>Gammaproteobacteria</taxon>
        <taxon>Oceanospirillales</taxon>
        <taxon>Natronospirillaceae</taxon>
        <taxon>Natronospirillum</taxon>
    </lineage>
</organism>
<keyword evidence="3 8" id="KW-0812">Transmembrane</keyword>
<dbReference type="InterPro" id="IPR023707">
    <property type="entry name" value="OM_assembly_BamA"/>
</dbReference>
<dbReference type="PIRSF" id="PIRSF006076">
    <property type="entry name" value="OM_assembly_OMP85"/>
    <property type="match status" value="1"/>
</dbReference>
<feature type="signal peptide" evidence="8">
    <location>
        <begin position="1"/>
        <end position="23"/>
    </location>
</feature>
<dbReference type="GO" id="GO:1990063">
    <property type="term" value="C:Bam protein complex"/>
    <property type="evidence" value="ECO:0007669"/>
    <property type="project" value="TreeGrafter"/>
</dbReference>
<dbReference type="PANTHER" id="PTHR12815">
    <property type="entry name" value="SORTING AND ASSEMBLY MACHINERY SAMM50 PROTEIN FAMILY MEMBER"/>
    <property type="match status" value="1"/>
</dbReference>
<evidence type="ECO:0000256" key="9">
    <source>
        <dbReference type="NCBIfam" id="TIGR03303"/>
    </source>
</evidence>
<name>A0A4Z0WGN9_9GAMM</name>
<evidence type="ECO:0000259" key="10">
    <source>
        <dbReference type="PROSITE" id="PS51779"/>
    </source>
</evidence>
<comment type="function">
    <text evidence="8">Part of the outer membrane protein assembly complex, which is involved in assembly and insertion of beta-barrel proteins into the outer membrane.</text>
</comment>
<keyword evidence="6 8" id="KW-0472">Membrane</keyword>
<accession>A0A4Z0WGN9</accession>
<feature type="chain" id="PRO_5031665827" description="Outer membrane protein assembly factor BamA" evidence="8">
    <location>
        <begin position="24"/>
        <end position="775"/>
    </location>
</feature>
<dbReference type="InterPro" id="IPR000184">
    <property type="entry name" value="Bac_surfAg_D15"/>
</dbReference>
<dbReference type="HAMAP" id="MF_01430">
    <property type="entry name" value="OM_assembly_BamA"/>
    <property type="match status" value="1"/>
</dbReference>
<dbReference type="OrthoDB" id="9803054at2"/>
<protein>
    <recommendedName>
        <fullName evidence="8 9">Outer membrane protein assembly factor BamA</fullName>
    </recommendedName>
</protein>
<comment type="similarity">
    <text evidence="8">Belongs to the BamA family.</text>
</comment>
<comment type="subunit">
    <text evidence="8">Part of the Bam complex.</text>
</comment>
<dbReference type="Gene3D" id="3.10.20.310">
    <property type="entry name" value="membrane protein fhac"/>
    <property type="match status" value="5"/>
</dbReference>
<dbReference type="Proteomes" id="UP000297475">
    <property type="component" value="Unassembled WGS sequence"/>
</dbReference>
<comment type="caution">
    <text evidence="11">The sequence shown here is derived from an EMBL/GenBank/DDBJ whole genome shotgun (WGS) entry which is preliminary data.</text>
</comment>
<dbReference type="InterPro" id="IPR010827">
    <property type="entry name" value="BamA/TamA_POTRA"/>
</dbReference>
<dbReference type="AlphaFoldDB" id="A0A4Z0WGN9"/>
<feature type="domain" description="POTRA" evidence="10">
    <location>
        <begin position="354"/>
        <end position="428"/>
    </location>
</feature>
<evidence type="ECO:0000256" key="8">
    <source>
        <dbReference type="HAMAP-Rule" id="MF_01430"/>
    </source>
</evidence>
<proteinExistence type="inferred from homology"/>